<dbReference type="EMBL" id="LITQ01000030">
    <property type="protein sequence ID" value="OAA90718.1"/>
    <property type="molecule type" value="Genomic_DNA"/>
</dbReference>
<dbReference type="EMBL" id="LROR01000023">
    <property type="protein sequence ID" value="OBR97446.1"/>
    <property type="molecule type" value="Genomic_DNA"/>
</dbReference>
<evidence type="ECO:0000313" key="3">
    <source>
        <dbReference type="Proteomes" id="UP000077384"/>
    </source>
</evidence>
<keyword evidence="4" id="KW-1185">Reference proteome</keyword>
<dbReference type="PATRIC" id="fig|1705578.3.peg.2341"/>
<sequence length="573" mass="66902">MFQNEDEQNNYLLFTYLQKVGFDENATTDMILKHSSNLFGYKGLAYELGRMSLEFFCMYFLQDTFLPKENNAAAPLAQVHHEIWHDIEDSIIGDGSNQIGRIEPRGTGKSAFGNFGPVCWVHAYGIKKYTLICSDIGSTAEKFIKDIKNTFLENKYIEKSFGKLLDDRDKRYICNSTQLEFTNKTFIEAISSSSPMRGRKYGNIRPELIILDDYQSEDDVRTEDAREKKWKRFSDDVKYAVQKAVKRAGKVIKKGTTLIALGTLQHKECFYSRLMKQPTWKFKHDKGVLIDDIDKYFESGLWLQFKNILFNFKNENHLEDAKEFYWQHEKEMQFPLLWEEFWDCLDEALKYYENPSSYKQEMQGDVDSIGKKYFKTVATETREEIETHNFIKTMLLVDPASTSGTKSDYSAYLVGSQADNNLKYARKAELAKINARTDFDKYVDHMIELLKEYPDTTHVYIEKNTFNGADANQLELKINKDDTLRFRNIEIINESQRKNKDDKISTIIPVLNKGQLIFAEEDQDFIKQILDFRGQKFSVHDDAPDITAEFANRIENIEVIQKVQLFDRRKLGL</sequence>
<evidence type="ECO:0000313" key="1">
    <source>
        <dbReference type="EMBL" id="OAA90718.1"/>
    </source>
</evidence>
<comment type="caution">
    <text evidence="1">The sequence shown here is derived from an EMBL/GenBank/DDBJ whole genome shotgun (WGS) entry which is preliminary data.</text>
</comment>
<dbReference type="RefSeq" id="WP_063602052.1">
    <property type="nucleotide sequence ID" value="NZ_LITQ01000030.1"/>
</dbReference>
<reference evidence="1 3" key="1">
    <citation type="journal article" date="2015" name="Biotechnol. Bioeng.">
        <title>Genome sequence and phenotypic characterization of Caulobacter segnis.</title>
        <authorList>
            <person name="Patel S."/>
            <person name="Fletcher B."/>
            <person name="Scott D.C."/>
            <person name="Ely B."/>
        </authorList>
    </citation>
    <scope>NUCLEOTIDE SEQUENCE [LARGE SCALE GENOMIC DNA]</scope>
    <source>
        <strain evidence="1 3">PS02</strain>
    </source>
</reference>
<dbReference type="AlphaFoldDB" id="A0A166RE09"/>
<dbReference type="Gene3D" id="3.30.420.240">
    <property type="match status" value="1"/>
</dbReference>
<gene>
    <name evidence="2" type="ORF">CLCOS_03020</name>
    <name evidence="1" type="ORF">WX73_02083</name>
</gene>
<evidence type="ECO:0000313" key="4">
    <source>
        <dbReference type="Proteomes" id="UP000093694"/>
    </source>
</evidence>
<evidence type="ECO:0000313" key="2">
    <source>
        <dbReference type="EMBL" id="OBR97446.1"/>
    </source>
</evidence>
<reference evidence="2 4" key="2">
    <citation type="journal article" date="2016" name="Front. Microbiol.">
        <title>Industrial Acetogenic Biocatalysts: A Comparative Metabolic and Genomic Analysis.</title>
        <authorList>
            <person name="Bengelsdorf F."/>
            <person name="Poehlein A."/>
            <person name="Sonja S."/>
            <person name="Erz C."/>
            <person name="Hummel T."/>
            <person name="Hoffmeister S."/>
            <person name="Daniel R."/>
            <person name="Durre P."/>
        </authorList>
    </citation>
    <scope>NUCLEOTIDE SEQUENCE [LARGE SCALE GENOMIC DNA]</scope>
    <source>
        <strain evidence="2 4">PTA-10522</strain>
    </source>
</reference>
<accession>A0A166RE09</accession>
<evidence type="ECO:0008006" key="5">
    <source>
        <dbReference type="Google" id="ProtNLM"/>
    </source>
</evidence>
<protein>
    <recommendedName>
        <fullName evidence="5">Terminase-like family protein</fullName>
    </recommendedName>
</protein>
<proteinExistence type="predicted"/>
<organism evidence="1 3">
    <name type="scientific">Clostridium coskatii</name>
    <dbReference type="NCBI Taxonomy" id="1705578"/>
    <lineage>
        <taxon>Bacteria</taxon>
        <taxon>Bacillati</taxon>
        <taxon>Bacillota</taxon>
        <taxon>Clostridia</taxon>
        <taxon>Eubacteriales</taxon>
        <taxon>Clostridiaceae</taxon>
        <taxon>Clostridium</taxon>
    </lineage>
</organism>
<dbReference type="Proteomes" id="UP000077384">
    <property type="component" value="Unassembled WGS sequence"/>
</dbReference>
<name>A0A166RE09_9CLOT</name>
<dbReference type="Proteomes" id="UP000093694">
    <property type="component" value="Unassembled WGS sequence"/>
</dbReference>